<accession>A0A284S0X8</accession>
<proteinExistence type="predicted"/>
<dbReference type="OrthoDB" id="10509756at2759"/>
<organism evidence="1 2">
    <name type="scientific">Armillaria ostoyae</name>
    <name type="common">Armillaria root rot fungus</name>
    <dbReference type="NCBI Taxonomy" id="47428"/>
    <lineage>
        <taxon>Eukaryota</taxon>
        <taxon>Fungi</taxon>
        <taxon>Dikarya</taxon>
        <taxon>Basidiomycota</taxon>
        <taxon>Agaricomycotina</taxon>
        <taxon>Agaricomycetes</taxon>
        <taxon>Agaricomycetidae</taxon>
        <taxon>Agaricales</taxon>
        <taxon>Marasmiineae</taxon>
        <taxon>Physalacriaceae</taxon>
        <taxon>Armillaria</taxon>
    </lineage>
</organism>
<name>A0A284S0X8_ARMOS</name>
<dbReference type="Proteomes" id="UP000219338">
    <property type="component" value="Unassembled WGS sequence"/>
</dbReference>
<reference evidence="2" key="1">
    <citation type="journal article" date="2017" name="Nat. Ecol. Evol.">
        <title>Genome expansion and lineage-specific genetic innovations in the forest pathogenic fungi Armillaria.</title>
        <authorList>
            <person name="Sipos G."/>
            <person name="Prasanna A.N."/>
            <person name="Walter M.C."/>
            <person name="O'Connor E."/>
            <person name="Balint B."/>
            <person name="Krizsan K."/>
            <person name="Kiss B."/>
            <person name="Hess J."/>
            <person name="Varga T."/>
            <person name="Slot J."/>
            <person name="Riley R."/>
            <person name="Boka B."/>
            <person name="Rigling D."/>
            <person name="Barry K."/>
            <person name="Lee J."/>
            <person name="Mihaltcheva S."/>
            <person name="LaButti K."/>
            <person name="Lipzen A."/>
            <person name="Waldron R."/>
            <person name="Moloney N.M."/>
            <person name="Sperisen C."/>
            <person name="Kredics L."/>
            <person name="Vagvoelgyi C."/>
            <person name="Patrignani A."/>
            <person name="Fitzpatrick D."/>
            <person name="Nagy I."/>
            <person name="Doyle S."/>
            <person name="Anderson J.B."/>
            <person name="Grigoriev I.V."/>
            <person name="Gueldener U."/>
            <person name="Muensterkoetter M."/>
            <person name="Nagy L.G."/>
        </authorList>
    </citation>
    <scope>NUCLEOTIDE SEQUENCE [LARGE SCALE GENOMIC DNA]</scope>
    <source>
        <strain evidence="2">C18/9</strain>
    </source>
</reference>
<dbReference type="EMBL" id="FUEG01000024">
    <property type="protein sequence ID" value="SJL14664.1"/>
    <property type="molecule type" value="Genomic_DNA"/>
</dbReference>
<gene>
    <name evidence="1" type="ORF">ARMOST_18129</name>
</gene>
<dbReference type="AlphaFoldDB" id="A0A284S0X8"/>
<protein>
    <submittedName>
        <fullName evidence="1">Uncharacterized protein</fullName>
    </submittedName>
</protein>
<evidence type="ECO:0000313" key="1">
    <source>
        <dbReference type="EMBL" id="SJL14664.1"/>
    </source>
</evidence>
<keyword evidence="2" id="KW-1185">Reference proteome</keyword>
<dbReference type="OMA" id="RSHRADF"/>
<evidence type="ECO:0000313" key="2">
    <source>
        <dbReference type="Proteomes" id="UP000219338"/>
    </source>
</evidence>
<sequence length="153" mass="16811">MKTAQRDVTLKDQVLAVNDTSRAELLKGSLRARISISSPSKHEHGVSAKFRPQYLAISDKRTQNHGYANRVARPAVHPTLSNTRLSRAVQHAYSSDIVAVVCPLHMLLSAFRIPALFLPLAAVKMAKYQCSNFAVGKYTGKLVIALAAKTPFR</sequence>